<dbReference type="EMBL" id="KN823094">
    <property type="protein sequence ID" value="KIO23048.1"/>
    <property type="molecule type" value="Genomic_DNA"/>
</dbReference>
<name>A0A0C3KNU7_9AGAM</name>
<sequence>MSSMFLKRKLSRDEDDEDRRDYAPTKHVKLATPSADSNDMAMSDAGMNVVPFPTFATPFPGSYAQLAINTSSTSDRSPNNSISSLPSASPLSAYPAFDLYPEVETPMDVDMESAPSTHHHSSSISSINSNTSSSPTMATGLLQPVMSLQHGGNCTSIPRLRMSSHRGLHGTRTLWSHCQSCGAIEMVSA</sequence>
<reference evidence="3" key="2">
    <citation type="submission" date="2015-01" db="EMBL/GenBank/DDBJ databases">
        <title>Evolutionary Origins and Diversification of the Mycorrhizal Mutualists.</title>
        <authorList>
            <consortium name="DOE Joint Genome Institute"/>
            <consortium name="Mycorrhizal Genomics Consortium"/>
            <person name="Kohler A."/>
            <person name="Kuo A."/>
            <person name="Nagy L.G."/>
            <person name="Floudas D."/>
            <person name="Copeland A."/>
            <person name="Barry K.W."/>
            <person name="Cichocki N."/>
            <person name="Veneault-Fourrey C."/>
            <person name="LaButti K."/>
            <person name="Lindquist E.A."/>
            <person name="Lipzen A."/>
            <person name="Lundell T."/>
            <person name="Morin E."/>
            <person name="Murat C."/>
            <person name="Riley R."/>
            <person name="Ohm R."/>
            <person name="Sun H."/>
            <person name="Tunlid A."/>
            <person name="Henrissat B."/>
            <person name="Grigoriev I.V."/>
            <person name="Hibbett D.S."/>
            <person name="Martin F."/>
        </authorList>
    </citation>
    <scope>NUCLEOTIDE SEQUENCE [LARGE SCALE GENOMIC DNA]</scope>
    <source>
        <strain evidence="3">MUT 4182</strain>
    </source>
</reference>
<evidence type="ECO:0000313" key="2">
    <source>
        <dbReference type="EMBL" id="KIO23048.1"/>
    </source>
</evidence>
<feature type="region of interest" description="Disordered" evidence="1">
    <location>
        <begin position="1"/>
        <end position="38"/>
    </location>
</feature>
<accession>A0A0C3KNU7</accession>
<protein>
    <submittedName>
        <fullName evidence="2">Uncharacterized protein</fullName>
    </submittedName>
</protein>
<feature type="compositionally biased region" description="Low complexity" evidence="1">
    <location>
        <begin position="122"/>
        <end position="134"/>
    </location>
</feature>
<reference evidence="2 3" key="1">
    <citation type="submission" date="2014-04" db="EMBL/GenBank/DDBJ databases">
        <authorList>
            <consortium name="DOE Joint Genome Institute"/>
            <person name="Kuo A."/>
            <person name="Girlanda M."/>
            <person name="Perotto S."/>
            <person name="Kohler A."/>
            <person name="Nagy L.G."/>
            <person name="Floudas D."/>
            <person name="Copeland A."/>
            <person name="Barry K.W."/>
            <person name="Cichocki N."/>
            <person name="Veneault-Fourrey C."/>
            <person name="LaButti K."/>
            <person name="Lindquist E.A."/>
            <person name="Lipzen A."/>
            <person name="Lundell T."/>
            <person name="Morin E."/>
            <person name="Murat C."/>
            <person name="Sun H."/>
            <person name="Tunlid A."/>
            <person name="Henrissat B."/>
            <person name="Grigoriev I.V."/>
            <person name="Hibbett D.S."/>
            <person name="Martin F."/>
            <person name="Nordberg H.P."/>
            <person name="Cantor M.N."/>
            <person name="Hua S.X."/>
        </authorList>
    </citation>
    <scope>NUCLEOTIDE SEQUENCE [LARGE SCALE GENOMIC DNA]</scope>
    <source>
        <strain evidence="2 3">MUT 4182</strain>
    </source>
</reference>
<dbReference type="OrthoDB" id="2574468at2759"/>
<dbReference type="Proteomes" id="UP000054248">
    <property type="component" value="Unassembled WGS sequence"/>
</dbReference>
<feature type="compositionally biased region" description="Basic residues" evidence="1">
    <location>
        <begin position="1"/>
        <end position="10"/>
    </location>
</feature>
<evidence type="ECO:0000313" key="3">
    <source>
        <dbReference type="Proteomes" id="UP000054248"/>
    </source>
</evidence>
<organism evidence="2 3">
    <name type="scientific">Tulasnella calospora MUT 4182</name>
    <dbReference type="NCBI Taxonomy" id="1051891"/>
    <lineage>
        <taxon>Eukaryota</taxon>
        <taxon>Fungi</taxon>
        <taxon>Dikarya</taxon>
        <taxon>Basidiomycota</taxon>
        <taxon>Agaricomycotina</taxon>
        <taxon>Agaricomycetes</taxon>
        <taxon>Cantharellales</taxon>
        <taxon>Tulasnellaceae</taxon>
        <taxon>Tulasnella</taxon>
    </lineage>
</organism>
<feature type="region of interest" description="Disordered" evidence="1">
    <location>
        <begin position="109"/>
        <end position="138"/>
    </location>
</feature>
<keyword evidence="3" id="KW-1185">Reference proteome</keyword>
<dbReference type="HOGENOM" id="CLU_131088_0_0_1"/>
<gene>
    <name evidence="2" type="ORF">M407DRAFT_113858</name>
</gene>
<dbReference type="AlphaFoldDB" id="A0A0C3KNU7"/>
<evidence type="ECO:0000256" key="1">
    <source>
        <dbReference type="SAM" id="MobiDB-lite"/>
    </source>
</evidence>
<proteinExistence type="predicted"/>